<accession>A0AAW2SUY1</accession>
<comment type="caution">
    <text evidence="2">The sequence shown here is derived from an EMBL/GenBank/DDBJ whole genome shotgun (WGS) entry which is preliminary data.</text>
</comment>
<organism evidence="2">
    <name type="scientific">Sesamum calycinum</name>
    <dbReference type="NCBI Taxonomy" id="2727403"/>
    <lineage>
        <taxon>Eukaryota</taxon>
        <taxon>Viridiplantae</taxon>
        <taxon>Streptophyta</taxon>
        <taxon>Embryophyta</taxon>
        <taxon>Tracheophyta</taxon>
        <taxon>Spermatophyta</taxon>
        <taxon>Magnoliopsida</taxon>
        <taxon>eudicotyledons</taxon>
        <taxon>Gunneridae</taxon>
        <taxon>Pentapetalae</taxon>
        <taxon>asterids</taxon>
        <taxon>lamiids</taxon>
        <taxon>Lamiales</taxon>
        <taxon>Pedaliaceae</taxon>
        <taxon>Sesamum</taxon>
    </lineage>
</organism>
<name>A0AAW2SUY1_9LAMI</name>
<dbReference type="InterPro" id="IPR036376">
    <property type="entry name" value="RuBisCO_lsu_C_sf"/>
</dbReference>
<dbReference type="Gene3D" id="3.20.20.110">
    <property type="entry name" value="Ribulose bisphosphate carboxylase, large subunit, C-terminal domain"/>
    <property type="match status" value="1"/>
</dbReference>
<dbReference type="PANTHER" id="PTHR42704">
    <property type="entry name" value="RIBULOSE BISPHOSPHATE CARBOXYLASE"/>
    <property type="match status" value="1"/>
</dbReference>
<dbReference type="InterPro" id="IPR000685">
    <property type="entry name" value="RuBisCO_lsu_C"/>
</dbReference>
<reference evidence="2" key="2">
    <citation type="journal article" date="2024" name="Plant">
        <title>Genomic evolution and insights into agronomic trait innovations of Sesamum species.</title>
        <authorList>
            <person name="Miao H."/>
            <person name="Wang L."/>
            <person name="Qu L."/>
            <person name="Liu H."/>
            <person name="Sun Y."/>
            <person name="Le M."/>
            <person name="Wang Q."/>
            <person name="Wei S."/>
            <person name="Zheng Y."/>
            <person name="Lin W."/>
            <person name="Duan Y."/>
            <person name="Cao H."/>
            <person name="Xiong S."/>
            <person name="Wang X."/>
            <person name="Wei L."/>
            <person name="Li C."/>
            <person name="Ma Q."/>
            <person name="Ju M."/>
            <person name="Zhao R."/>
            <person name="Li G."/>
            <person name="Mu C."/>
            <person name="Tian Q."/>
            <person name="Mei H."/>
            <person name="Zhang T."/>
            <person name="Gao T."/>
            <person name="Zhang H."/>
        </authorList>
    </citation>
    <scope>NUCLEOTIDE SEQUENCE</scope>
    <source>
        <strain evidence="2">KEN8</strain>
    </source>
</reference>
<protein>
    <submittedName>
        <fullName evidence="2">Ribulose bisphosphate carboxylase large chain</fullName>
    </submittedName>
</protein>
<dbReference type="SUPFAM" id="SSF51649">
    <property type="entry name" value="RuBisCo, C-terminal domain"/>
    <property type="match status" value="1"/>
</dbReference>
<dbReference type="GO" id="GO:0000287">
    <property type="term" value="F:magnesium ion binding"/>
    <property type="evidence" value="ECO:0007669"/>
    <property type="project" value="InterPro"/>
</dbReference>
<dbReference type="Pfam" id="PF00016">
    <property type="entry name" value="RuBisCO_large"/>
    <property type="match status" value="1"/>
</dbReference>
<dbReference type="AlphaFoldDB" id="A0AAW2SUY1"/>
<evidence type="ECO:0000313" key="2">
    <source>
        <dbReference type="EMBL" id="KAL0396250.1"/>
    </source>
</evidence>
<proteinExistence type="predicted"/>
<dbReference type="GO" id="GO:0016984">
    <property type="term" value="F:ribulose-bisphosphate carboxylase activity"/>
    <property type="evidence" value="ECO:0007669"/>
    <property type="project" value="InterPro"/>
</dbReference>
<dbReference type="InterPro" id="IPR033966">
    <property type="entry name" value="RuBisCO"/>
</dbReference>
<reference evidence="2" key="1">
    <citation type="submission" date="2020-06" db="EMBL/GenBank/DDBJ databases">
        <authorList>
            <person name="Li T."/>
            <person name="Hu X."/>
            <person name="Zhang T."/>
            <person name="Song X."/>
            <person name="Zhang H."/>
            <person name="Dai N."/>
            <person name="Sheng W."/>
            <person name="Hou X."/>
            <person name="Wei L."/>
        </authorList>
    </citation>
    <scope>NUCLEOTIDE SEQUENCE</scope>
    <source>
        <strain evidence="2">KEN8</strain>
        <tissue evidence="2">Leaf</tissue>
    </source>
</reference>
<sequence>MQFRVLAKALRLSGGDHIHSGTAIGKLEGERGITLGFVDLLRDDFVEKDRSRSIDFTQDWVSLPGVILMASGASKWNPELAAACEVWKEIRFEFKAADTLDKKLSDTSFQIHVKQQISRQSIGTFRLDDVVLGAAKPVVALEANNKVRAKAFGLEISSQNFRNLLDNNHLQAVMWLTSWNFHQRLTFIQFSVWPLKPCHGTTQVLPLPSLLLGTLRSLQPLKVLAYQPVSVANSAQRELLVQ</sequence>
<dbReference type="PANTHER" id="PTHR42704:SF16">
    <property type="entry name" value="RIBULOSE BISPHOSPHATE CARBOXYLASE LARGE CHAIN"/>
    <property type="match status" value="1"/>
</dbReference>
<feature type="domain" description="Ribulose bisphosphate carboxylase large subunit C-terminal" evidence="1">
    <location>
        <begin position="1"/>
        <end position="73"/>
    </location>
</feature>
<evidence type="ECO:0000259" key="1">
    <source>
        <dbReference type="Pfam" id="PF00016"/>
    </source>
</evidence>
<gene>
    <name evidence="2" type="ORF">Scaly_0073400</name>
</gene>
<dbReference type="EMBL" id="JACGWM010000001">
    <property type="protein sequence ID" value="KAL0396250.1"/>
    <property type="molecule type" value="Genomic_DNA"/>
</dbReference>